<evidence type="ECO:0000313" key="1">
    <source>
        <dbReference type="EMBL" id="KAG7444510.1"/>
    </source>
</evidence>
<accession>A0A9P7VQA9</accession>
<comment type="caution">
    <text evidence="1">The sequence shown here is derived from an EMBL/GenBank/DDBJ whole genome shotgun (WGS) entry which is preliminary data.</text>
</comment>
<dbReference type="RefSeq" id="XP_043038010.1">
    <property type="nucleotide sequence ID" value="XM_043184283.1"/>
</dbReference>
<dbReference type="GeneID" id="66106580"/>
<keyword evidence="2" id="KW-1185">Reference proteome</keyword>
<dbReference type="AlphaFoldDB" id="A0A9P7VQA9"/>
<sequence length="183" mass="20904">MIQISGAITTADMWKQLKTTADESTDIVEHNQFMTAYLGSTENNPTVTSHEFIAIILEENRCQLEKAGGKESALYGHKRKIPWKMKILAEIARNLNIKQRIAGTKVAELKRKVQANKKKERLHTLDGILNQWDRKSAKFFNREVTFLYNSGAVLAKRKNHLQYEHLGKKGLKQLEKDGIISVD</sequence>
<name>A0A9P7VQA9_9AGAR</name>
<gene>
    <name evidence="1" type="ORF">BT62DRAFT_921290</name>
</gene>
<protein>
    <submittedName>
        <fullName evidence="1">Uncharacterized protein</fullName>
    </submittedName>
</protein>
<dbReference type="OrthoDB" id="2847449at2759"/>
<evidence type="ECO:0000313" key="2">
    <source>
        <dbReference type="Proteomes" id="UP000812287"/>
    </source>
</evidence>
<proteinExistence type="predicted"/>
<reference evidence="1" key="1">
    <citation type="submission" date="2020-11" db="EMBL/GenBank/DDBJ databases">
        <title>Adaptations for nitrogen fixation in a non-lichenized fungal sporocarp promotes dispersal by wood-feeding termites.</title>
        <authorList>
            <consortium name="DOE Joint Genome Institute"/>
            <person name="Koch R.A."/>
            <person name="Yoon G."/>
            <person name="Arayal U."/>
            <person name="Lail K."/>
            <person name="Amirebrahimi M."/>
            <person name="Labutti K."/>
            <person name="Lipzen A."/>
            <person name="Riley R."/>
            <person name="Barry K."/>
            <person name="Henrissat B."/>
            <person name="Grigoriev I.V."/>
            <person name="Herr J.R."/>
            <person name="Aime M.C."/>
        </authorList>
    </citation>
    <scope>NUCLEOTIDE SEQUENCE</scope>
    <source>
        <strain evidence="1">MCA 3950</strain>
    </source>
</reference>
<organism evidence="1 2">
    <name type="scientific">Guyanagaster necrorhizus</name>
    <dbReference type="NCBI Taxonomy" id="856835"/>
    <lineage>
        <taxon>Eukaryota</taxon>
        <taxon>Fungi</taxon>
        <taxon>Dikarya</taxon>
        <taxon>Basidiomycota</taxon>
        <taxon>Agaricomycotina</taxon>
        <taxon>Agaricomycetes</taxon>
        <taxon>Agaricomycetidae</taxon>
        <taxon>Agaricales</taxon>
        <taxon>Marasmiineae</taxon>
        <taxon>Physalacriaceae</taxon>
        <taxon>Guyanagaster</taxon>
    </lineage>
</organism>
<dbReference type="EMBL" id="MU250540">
    <property type="protein sequence ID" value="KAG7444510.1"/>
    <property type="molecule type" value="Genomic_DNA"/>
</dbReference>
<dbReference type="Proteomes" id="UP000812287">
    <property type="component" value="Unassembled WGS sequence"/>
</dbReference>